<sequence length="113" mass="12676">MVVQYSTSNESYTENHCNDKQALIFLGYVELQLRLVLGTRKRNNYYQGNASLFKESPGSLSLMIEKCCIPKGLPSLQADTPKSWHSRRILHAHCAPPCEAKNLPPMVQSIVVA</sequence>
<name>A0AAN9RCR1_CANGL</name>
<protein>
    <submittedName>
        <fullName evidence="1">Uncharacterized protein</fullName>
    </submittedName>
</protein>
<dbReference type="Proteomes" id="UP001367508">
    <property type="component" value="Unassembled WGS sequence"/>
</dbReference>
<evidence type="ECO:0000313" key="2">
    <source>
        <dbReference type="Proteomes" id="UP001367508"/>
    </source>
</evidence>
<dbReference type="EMBL" id="JAYMYQ010000001">
    <property type="protein sequence ID" value="KAK7361893.1"/>
    <property type="molecule type" value="Genomic_DNA"/>
</dbReference>
<accession>A0AAN9RCR1</accession>
<gene>
    <name evidence="1" type="ORF">VNO77_03983</name>
</gene>
<organism evidence="1 2">
    <name type="scientific">Canavalia gladiata</name>
    <name type="common">Sword bean</name>
    <name type="synonym">Dolichos gladiatus</name>
    <dbReference type="NCBI Taxonomy" id="3824"/>
    <lineage>
        <taxon>Eukaryota</taxon>
        <taxon>Viridiplantae</taxon>
        <taxon>Streptophyta</taxon>
        <taxon>Embryophyta</taxon>
        <taxon>Tracheophyta</taxon>
        <taxon>Spermatophyta</taxon>
        <taxon>Magnoliopsida</taxon>
        <taxon>eudicotyledons</taxon>
        <taxon>Gunneridae</taxon>
        <taxon>Pentapetalae</taxon>
        <taxon>rosids</taxon>
        <taxon>fabids</taxon>
        <taxon>Fabales</taxon>
        <taxon>Fabaceae</taxon>
        <taxon>Papilionoideae</taxon>
        <taxon>50 kb inversion clade</taxon>
        <taxon>NPAAA clade</taxon>
        <taxon>indigoferoid/millettioid clade</taxon>
        <taxon>Phaseoleae</taxon>
        <taxon>Canavalia</taxon>
    </lineage>
</organism>
<evidence type="ECO:0000313" key="1">
    <source>
        <dbReference type="EMBL" id="KAK7361893.1"/>
    </source>
</evidence>
<dbReference type="AlphaFoldDB" id="A0AAN9RCR1"/>
<comment type="caution">
    <text evidence="1">The sequence shown here is derived from an EMBL/GenBank/DDBJ whole genome shotgun (WGS) entry which is preliminary data.</text>
</comment>
<proteinExistence type="predicted"/>
<keyword evidence="2" id="KW-1185">Reference proteome</keyword>
<reference evidence="1 2" key="1">
    <citation type="submission" date="2024-01" db="EMBL/GenBank/DDBJ databases">
        <title>The genomes of 5 underutilized Papilionoideae crops provide insights into root nodulation and disease resistanc.</title>
        <authorList>
            <person name="Jiang F."/>
        </authorList>
    </citation>
    <scope>NUCLEOTIDE SEQUENCE [LARGE SCALE GENOMIC DNA]</scope>
    <source>
        <strain evidence="1">LVBAO_FW01</strain>
        <tissue evidence="1">Leaves</tissue>
    </source>
</reference>